<comment type="caution">
    <text evidence="4">The sequence shown here is derived from an EMBL/GenBank/DDBJ whole genome shotgun (WGS) entry which is preliminary data.</text>
</comment>
<evidence type="ECO:0000313" key="5">
    <source>
        <dbReference type="Proteomes" id="UP001589702"/>
    </source>
</evidence>
<dbReference type="InterPro" id="IPR024534">
    <property type="entry name" value="JetD_C"/>
</dbReference>
<feature type="region of interest" description="Disordered" evidence="1">
    <location>
        <begin position="201"/>
        <end position="221"/>
    </location>
</feature>
<evidence type="ECO:0000256" key="1">
    <source>
        <dbReference type="SAM" id="MobiDB-lite"/>
    </source>
</evidence>
<reference evidence="4 5" key="1">
    <citation type="submission" date="2024-09" db="EMBL/GenBank/DDBJ databases">
        <authorList>
            <person name="Sun Q."/>
            <person name="Mori K."/>
        </authorList>
    </citation>
    <scope>NUCLEOTIDE SEQUENCE [LARGE SCALE GENOMIC DNA]</scope>
    <source>
        <strain evidence="4 5">JCM 1334</strain>
    </source>
</reference>
<dbReference type="EMBL" id="JBHMBC010000022">
    <property type="protein sequence ID" value="MFB9820631.1"/>
    <property type="molecule type" value="Genomic_DNA"/>
</dbReference>
<organism evidence="4 5">
    <name type="scientific">Arthrobacter ramosus</name>
    <dbReference type="NCBI Taxonomy" id="1672"/>
    <lineage>
        <taxon>Bacteria</taxon>
        <taxon>Bacillati</taxon>
        <taxon>Actinomycetota</taxon>
        <taxon>Actinomycetes</taxon>
        <taxon>Micrococcales</taxon>
        <taxon>Micrococcaceae</taxon>
        <taxon>Arthrobacter</taxon>
    </lineage>
</organism>
<proteinExistence type="predicted"/>
<dbReference type="InterPro" id="IPR024537">
    <property type="entry name" value="DUF3322"/>
</dbReference>
<feature type="domain" description="Wadjet protein JetD C-terminal" evidence="2">
    <location>
        <begin position="248"/>
        <end position="423"/>
    </location>
</feature>
<feature type="compositionally biased region" description="Low complexity" evidence="1">
    <location>
        <begin position="211"/>
        <end position="221"/>
    </location>
</feature>
<gene>
    <name evidence="4" type="ORF">ACFFP1_14115</name>
</gene>
<dbReference type="InterPro" id="IPR014544">
    <property type="entry name" value="UCP028408"/>
</dbReference>
<evidence type="ECO:0000259" key="3">
    <source>
        <dbReference type="Pfam" id="PF11795"/>
    </source>
</evidence>
<evidence type="ECO:0000259" key="2">
    <source>
        <dbReference type="Pfam" id="PF09983"/>
    </source>
</evidence>
<keyword evidence="5" id="KW-1185">Reference proteome</keyword>
<dbReference type="Pfam" id="PF09983">
    <property type="entry name" value="JetD_C"/>
    <property type="match status" value="1"/>
</dbReference>
<feature type="domain" description="DUF3322" evidence="3">
    <location>
        <begin position="19"/>
        <end position="195"/>
    </location>
</feature>
<name>A0ABV5Y0W9_ARTRM</name>
<dbReference type="Pfam" id="PF11795">
    <property type="entry name" value="DUF3322"/>
    <property type="match status" value="1"/>
</dbReference>
<dbReference type="Proteomes" id="UP001589702">
    <property type="component" value="Unassembled WGS sequence"/>
</dbReference>
<protein>
    <submittedName>
        <fullName evidence="4">Wadjet anti-phage system protein JetD domain-containing protein</fullName>
    </submittedName>
</protein>
<evidence type="ECO:0000313" key="4">
    <source>
        <dbReference type="EMBL" id="MFB9820631.1"/>
    </source>
</evidence>
<dbReference type="PIRSF" id="PIRSF028408">
    <property type="entry name" value="UCP028408"/>
    <property type="match status" value="1"/>
</dbReference>
<dbReference type="RefSeq" id="WP_234751164.1">
    <property type="nucleotide sequence ID" value="NZ_BAAAWN010000001.1"/>
</dbReference>
<accession>A0ABV5Y0W9</accession>
<sequence length="429" mass="46833">MPAKNTGASRTWTTLAGLRSLSAATWERGQLLREALEPTEAYPRRRSLKRPSAAELRDDYAAAREWAAELFASVGTYTLETVDVGRTTIGSNLLPAAAVFAGVADEVAFVGKTRELGRFRSLAGRLAGLEPALSAWAMKRPLQLLALGDAALSAARVALWLRANPGPGIYLRQLSLPGVHTKFIETHRRVIDEMLAVLQHTPPEDDQPGQSAAADNAASDGAASDGAGGLLLNPIARTPAARFAERHGFLHPPELVRFRLLDPEIPLLGDARDVMVTAEAFSTLRLPVTSVLVTENLVNFLALPHRPRSLALFGAGYGFSSLRDVEWMRDCEVLYWGDLDTHGFRILDQLRAVHPHVSSVLMDEATLLAHREAWSVEVSPSRAQLARLTPGEAEVYESLGNNRYGNGVRLEQELIRWDWALERIAAGPV</sequence>